<dbReference type="SUPFAM" id="SSF51735">
    <property type="entry name" value="NAD(P)-binding Rossmann-fold domains"/>
    <property type="match status" value="1"/>
</dbReference>
<dbReference type="InterPro" id="IPR013057">
    <property type="entry name" value="AA_transpt_TM"/>
</dbReference>
<evidence type="ECO:0000256" key="2">
    <source>
        <dbReference type="ARBA" id="ARBA00022692"/>
    </source>
</evidence>
<keyword evidence="3" id="KW-0479">Metal-binding</keyword>
<accession>A0A699JRU6</accession>
<evidence type="ECO:0000256" key="5">
    <source>
        <dbReference type="ARBA" id="ARBA00022970"/>
    </source>
</evidence>
<dbReference type="EMBL" id="BKCJ010435379">
    <property type="protein sequence ID" value="GFA50319.1"/>
    <property type="molecule type" value="Genomic_DNA"/>
</dbReference>
<keyword evidence="4" id="KW-0862">Zinc</keyword>
<dbReference type="AlphaFoldDB" id="A0A699JRU6"/>
<dbReference type="PANTHER" id="PTHR43880:SF49">
    <property type="entry name" value="ALCOHOL DEHYDROGENASE SUPERFAMILY, ZINC-TYPE, GROES-LIKE, NAD(P)-BINDING DOMAIN PROTEIN-RELATED"/>
    <property type="match status" value="1"/>
</dbReference>
<dbReference type="PANTHER" id="PTHR43880">
    <property type="entry name" value="ALCOHOL DEHYDROGENASE"/>
    <property type="match status" value="1"/>
</dbReference>
<dbReference type="InterPro" id="IPR011032">
    <property type="entry name" value="GroES-like_sf"/>
</dbReference>
<evidence type="ECO:0000256" key="6">
    <source>
        <dbReference type="ARBA" id="ARBA00022989"/>
    </source>
</evidence>
<name>A0A699JRU6_TANCI</name>
<sequence length="250" mass="28417">MLCGVLGYIAFGNDAPQYFRTGFGFYDPFWLIDVVNICIVIHLLGAYQLYKFQEPLLLTGTLIRTYRKPIILINNAYEYQIHFHPPASFSSIARWSTGLDPSGTSVSKSDFQWTAKAEVAFKQIKKLIAELPTLNDYCFECVGLSSLVHEAYASCRKGWGKTVVLGVDKLDATLTFNSFEVLHSGKPLMGSYFGGLKPKSDIHIFEKCYLDNELQLDKFVTHEVDFKDINKVFDLLHEGKSLRCVIWMNK</sequence>
<comment type="caution">
    <text evidence="9">The sequence shown here is derived from an EMBL/GenBank/DDBJ whole genome shotgun (WGS) entry which is preliminary data.</text>
</comment>
<dbReference type="GO" id="GO:0051903">
    <property type="term" value="F:S-(hydroxymethyl)glutathione dehydrogenase [NAD(P)+] activity"/>
    <property type="evidence" value="ECO:0007669"/>
    <property type="project" value="TreeGrafter"/>
</dbReference>
<dbReference type="Gene3D" id="3.90.180.10">
    <property type="entry name" value="Medium-chain alcohol dehydrogenases, catalytic domain"/>
    <property type="match status" value="1"/>
</dbReference>
<organism evidence="9">
    <name type="scientific">Tanacetum cinerariifolium</name>
    <name type="common">Dalmatian daisy</name>
    <name type="synonym">Chrysanthemum cinerariifolium</name>
    <dbReference type="NCBI Taxonomy" id="118510"/>
    <lineage>
        <taxon>Eukaryota</taxon>
        <taxon>Viridiplantae</taxon>
        <taxon>Streptophyta</taxon>
        <taxon>Embryophyta</taxon>
        <taxon>Tracheophyta</taxon>
        <taxon>Spermatophyta</taxon>
        <taxon>Magnoliopsida</taxon>
        <taxon>eudicotyledons</taxon>
        <taxon>Gunneridae</taxon>
        <taxon>Pentapetalae</taxon>
        <taxon>asterids</taxon>
        <taxon>campanulids</taxon>
        <taxon>Asterales</taxon>
        <taxon>Asteraceae</taxon>
        <taxon>Asteroideae</taxon>
        <taxon>Anthemideae</taxon>
        <taxon>Anthemidinae</taxon>
        <taxon>Tanacetum</taxon>
    </lineage>
</organism>
<evidence type="ECO:0000256" key="4">
    <source>
        <dbReference type="ARBA" id="ARBA00022833"/>
    </source>
</evidence>
<keyword evidence="5" id="KW-0029">Amino-acid transport</keyword>
<comment type="subcellular location">
    <subcellularLocation>
        <location evidence="1">Membrane</location>
    </subcellularLocation>
</comment>
<evidence type="ECO:0000256" key="1">
    <source>
        <dbReference type="ARBA" id="ARBA00004370"/>
    </source>
</evidence>
<feature type="domain" description="Amino acid transporter transmembrane" evidence="8">
    <location>
        <begin position="1"/>
        <end position="50"/>
    </location>
</feature>
<gene>
    <name evidence="9" type="ORF">Tci_622291</name>
</gene>
<dbReference type="Pfam" id="PF01490">
    <property type="entry name" value="Aa_trans"/>
    <property type="match status" value="1"/>
</dbReference>
<keyword evidence="6" id="KW-1133">Transmembrane helix</keyword>
<evidence type="ECO:0000256" key="7">
    <source>
        <dbReference type="ARBA" id="ARBA00023136"/>
    </source>
</evidence>
<dbReference type="GO" id="GO:0005829">
    <property type="term" value="C:cytosol"/>
    <property type="evidence" value="ECO:0007669"/>
    <property type="project" value="TreeGrafter"/>
</dbReference>
<dbReference type="GO" id="GO:0046294">
    <property type="term" value="P:formaldehyde catabolic process"/>
    <property type="evidence" value="ECO:0007669"/>
    <property type="project" value="TreeGrafter"/>
</dbReference>
<proteinExistence type="predicted"/>
<dbReference type="InterPro" id="IPR036291">
    <property type="entry name" value="NAD(P)-bd_dom_sf"/>
</dbReference>
<evidence type="ECO:0000259" key="8">
    <source>
        <dbReference type="Pfam" id="PF01490"/>
    </source>
</evidence>
<dbReference type="Gene3D" id="3.40.50.720">
    <property type="entry name" value="NAD(P)-binding Rossmann-like Domain"/>
    <property type="match status" value="1"/>
</dbReference>
<evidence type="ECO:0000313" key="9">
    <source>
        <dbReference type="EMBL" id="GFA50319.1"/>
    </source>
</evidence>
<dbReference type="GO" id="GO:0016020">
    <property type="term" value="C:membrane"/>
    <property type="evidence" value="ECO:0007669"/>
    <property type="project" value="UniProtKB-SubCell"/>
</dbReference>
<evidence type="ECO:0000256" key="3">
    <source>
        <dbReference type="ARBA" id="ARBA00022723"/>
    </source>
</evidence>
<reference evidence="9" key="1">
    <citation type="journal article" date="2019" name="Sci. Rep.">
        <title>Draft genome of Tanacetum cinerariifolium, the natural source of mosquito coil.</title>
        <authorList>
            <person name="Yamashiro T."/>
            <person name="Shiraishi A."/>
            <person name="Satake H."/>
            <person name="Nakayama K."/>
        </authorList>
    </citation>
    <scope>NUCLEOTIDE SEQUENCE</scope>
</reference>
<keyword evidence="2" id="KW-0812">Transmembrane</keyword>
<keyword evidence="7" id="KW-0472">Membrane</keyword>
<keyword evidence="5" id="KW-0813">Transport</keyword>
<protein>
    <submittedName>
        <fullName evidence="9">Alcohol dehydrogenase-like 7</fullName>
    </submittedName>
</protein>
<dbReference type="SUPFAM" id="SSF50129">
    <property type="entry name" value="GroES-like"/>
    <property type="match status" value="1"/>
</dbReference>
<dbReference type="GO" id="GO:0006865">
    <property type="term" value="P:amino acid transport"/>
    <property type="evidence" value="ECO:0007669"/>
    <property type="project" value="UniProtKB-KW"/>
</dbReference>
<dbReference type="GO" id="GO:0008270">
    <property type="term" value="F:zinc ion binding"/>
    <property type="evidence" value="ECO:0007669"/>
    <property type="project" value="TreeGrafter"/>
</dbReference>